<evidence type="ECO:0000256" key="7">
    <source>
        <dbReference type="SAM" id="Phobius"/>
    </source>
</evidence>
<dbReference type="InterPro" id="IPR023408">
    <property type="entry name" value="MscS_beta-dom_sf"/>
</dbReference>
<evidence type="ECO:0000256" key="5">
    <source>
        <dbReference type="ARBA" id="ARBA00023136"/>
    </source>
</evidence>
<feature type="region of interest" description="Disordered" evidence="6">
    <location>
        <begin position="1"/>
        <end position="53"/>
    </location>
</feature>
<keyword evidence="5 7" id="KW-0472">Membrane</keyword>
<feature type="transmembrane region" description="Helical" evidence="7">
    <location>
        <begin position="188"/>
        <end position="206"/>
    </location>
</feature>
<feature type="transmembrane region" description="Helical" evidence="7">
    <location>
        <begin position="73"/>
        <end position="90"/>
    </location>
</feature>
<organism evidence="9 10">
    <name type="scientific">Enterospora canceri</name>
    <dbReference type="NCBI Taxonomy" id="1081671"/>
    <lineage>
        <taxon>Eukaryota</taxon>
        <taxon>Fungi</taxon>
        <taxon>Fungi incertae sedis</taxon>
        <taxon>Microsporidia</taxon>
        <taxon>Enterocytozoonidae</taxon>
        <taxon>Enterospora</taxon>
    </lineage>
</organism>
<dbReference type="Proteomes" id="UP000192639">
    <property type="component" value="Unassembled WGS sequence"/>
</dbReference>
<accession>A0A1Y1S7U9</accession>
<feature type="domain" description="Mechanosensitive ion channel MscS" evidence="8">
    <location>
        <begin position="469"/>
        <end position="530"/>
    </location>
</feature>
<dbReference type="GO" id="GO:0005886">
    <property type="term" value="C:plasma membrane"/>
    <property type="evidence" value="ECO:0007669"/>
    <property type="project" value="TreeGrafter"/>
</dbReference>
<comment type="subcellular location">
    <subcellularLocation>
        <location evidence="1">Membrane</location>
        <topology evidence="1">Multi-pass membrane protein</topology>
    </subcellularLocation>
</comment>
<evidence type="ECO:0000256" key="4">
    <source>
        <dbReference type="ARBA" id="ARBA00022989"/>
    </source>
</evidence>
<keyword evidence="4 7" id="KW-1133">Transmembrane helix</keyword>
<dbReference type="GO" id="GO:0006820">
    <property type="term" value="P:monoatomic anion transport"/>
    <property type="evidence" value="ECO:0007669"/>
    <property type="project" value="TreeGrafter"/>
</dbReference>
<dbReference type="Pfam" id="PF00924">
    <property type="entry name" value="MS_channel_2nd"/>
    <property type="match status" value="1"/>
</dbReference>
<name>A0A1Y1S7U9_9MICR</name>
<protein>
    <submittedName>
        <fullName evidence="9">MSL10</fullName>
    </submittedName>
</protein>
<dbReference type="VEuPathDB" id="MicrosporidiaDB:ECANGB1_975"/>
<dbReference type="InterPro" id="IPR016688">
    <property type="entry name" value="MscS-like_plants/fungi"/>
</dbReference>
<comment type="caution">
    <text evidence="9">The sequence shown here is derived from an EMBL/GenBank/DDBJ whole genome shotgun (WGS) entry which is preliminary data.</text>
</comment>
<evidence type="ECO:0000259" key="8">
    <source>
        <dbReference type="Pfam" id="PF00924"/>
    </source>
</evidence>
<reference evidence="9 10" key="1">
    <citation type="journal article" date="2017" name="Environ. Microbiol.">
        <title>Decay of the glycolytic pathway and adaptation to intranuclear parasitism within Enterocytozoonidae microsporidia.</title>
        <authorList>
            <person name="Wiredu Boakye D."/>
            <person name="Jaroenlak P."/>
            <person name="Prachumwat A."/>
            <person name="Williams T.A."/>
            <person name="Bateman K.S."/>
            <person name="Itsathitphaisarn O."/>
            <person name="Sritunyalucksana K."/>
            <person name="Paszkiewicz K.H."/>
            <person name="Moore K.A."/>
            <person name="Stentiford G.D."/>
            <person name="Williams B.A."/>
        </authorList>
    </citation>
    <scope>NUCLEOTIDE SEQUENCE [LARGE SCALE GENOMIC DNA]</scope>
    <source>
        <strain evidence="9 10">GB1</strain>
    </source>
</reference>
<sequence length="649" mass="73741">MAQNPSDFTDHETSESCSQEQSVVTDETSSASESRDNLAVSSTQEREEEAVRGEYQETTISEVLKEAFCTRKFLCTLLALCLAAVSAFTMHIDVSVVSQEKTLKQVPLGFFLLSGAALLMVAVVLGYAIETVTFRILRGSASSTSSVMFYAYNCAYHISLGCALGGLLVCNMLTIGDFYIPNPYLFELRVRVVLPMTILFLCFFALQRCLTQKTVFGFNYSTYLKRIRRAILMDLFVTLMACVSEFRNETRPVDFEEADEDWVDDSQIFVARRKQRAPRKLATYIFEKQFQGSSRAPMTFGAKFTLLNEFSTLCRTFRRTDASILSILARLKEKAHSKAAALHRSLKRKQMRKMGDFGFVFKRQAVFNAFFEQMGVRKSDEITRDFLEFFIEKSLKEKYLISYSLRQLHAAIERVSLAVQVLICVVYAICTVISGMGLTNSMGGIASTIFGIPIIASLLKEHLVNPIMFLFVIHPYDVGDRVLVTLDGKQENLVVSTLNVFSTHFFRWDGTCFFVPNSVLSATPICNIRRSGPCMENHVVQVSTQTDPQKIAELKRRLQHFVKKYPIYYSDYVLVNYERIDDSNKLHVKVLMQYKTNIQNYEHYLSLRSNFVCYMNKQISSLGISYELPLQKISLEEDGTNGIAKSARV</sequence>
<dbReference type="PANTHER" id="PTHR31618:SF1">
    <property type="entry name" value="EF-HAND DOMAIN-CONTAINING PROTEIN"/>
    <property type="match status" value="1"/>
</dbReference>
<keyword evidence="3 7" id="KW-0812">Transmembrane</keyword>
<dbReference type="InterPro" id="IPR006685">
    <property type="entry name" value="MscS_channel_2nd"/>
</dbReference>
<feature type="compositionally biased region" description="Polar residues" evidence="6">
    <location>
        <begin position="15"/>
        <end position="32"/>
    </location>
</feature>
<comment type="similarity">
    <text evidence="2">Belongs to the MscS (TC 1.A.23) family.</text>
</comment>
<evidence type="ECO:0000256" key="2">
    <source>
        <dbReference type="ARBA" id="ARBA00008017"/>
    </source>
</evidence>
<evidence type="ECO:0000313" key="10">
    <source>
        <dbReference type="Proteomes" id="UP000192639"/>
    </source>
</evidence>
<keyword evidence="10" id="KW-1185">Reference proteome</keyword>
<dbReference type="SUPFAM" id="SSF50182">
    <property type="entry name" value="Sm-like ribonucleoproteins"/>
    <property type="match status" value="1"/>
</dbReference>
<gene>
    <name evidence="9" type="primary">MSL10</name>
    <name evidence="9" type="ORF">ECANGB1_975</name>
</gene>
<feature type="transmembrane region" description="Helical" evidence="7">
    <location>
        <begin position="110"/>
        <end position="129"/>
    </location>
</feature>
<dbReference type="GO" id="GO:0008381">
    <property type="term" value="F:mechanosensitive monoatomic ion channel activity"/>
    <property type="evidence" value="ECO:0007669"/>
    <property type="project" value="TreeGrafter"/>
</dbReference>
<dbReference type="OrthoDB" id="544685at2759"/>
<dbReference type="EMBL" id="LWDP01000027">
    <property type="protein sequence ID" value="ORD94259.1"/>
    <property type="molecule type" value="Genomic_DNA"/>
</dbReference>
<evidence type="ECO:0000256" key="6">
    <source>
        <dbReference type="SAM" id="MobiDB-lite"/>
    </source>
</evidence>
<evidence type="ECO:0000256" key="3">
    <source>
        <dbReference type="ARBA" id="ARBA00022692"/>
    </source>
</evidence>
<dbReference type="AlphaFoldDB" id="A0A1Y1S7U9"/>
<dbReference type="PANTHER" id="PTHR31618">
    <property type="entry name" value="MECHANOSENSITIVE ION CHANNEL PROTEIN 5"/>
    <property type="match status" value="1"/>
</dbReference>
<feature type="transmembrane region" description="Helical" evidence="7">
    <location>
        <begin position="150"/>
        <end position="176"/>
    </location>
</feature>
<feature type="transmembrane region" description="Helical" evidence="7">
    <location>
        <begin position="442"/>
        <end position="459"/>
    </location>
</feature>
<proteinExistence type="inferred from homology"/>
<dbReference type="InterPro" id="IPR010920">
    <property type="entry name" value="LSM_dom_sf"/>
</dbReference>
<dbReference type="Gene3D" id="2.30.30.60">
    <property type="match status" value="1"/>
</dbReference>
<feature type="transmembrane region" description="Helical" evidence="7">
    <location>
        <begin position="415"/>
        <end position="436"/>
    </location>
</feature>
<evidence type="ECO:0000256" key="1">
    <source>
        <dbReference type="ARBA" id="ARBA00004141"/>
    </source>
</evidence>
<evidence type="ECO:0000313" key="9">
    <source>
        <dbReference type="EMBL" id="ORD94259.1"/>
    </source>
</evidence>